<evidence type="ECO:0000313" key="8">
    <source>
        <dbReference type="Proteomes" id="UP000035268"/>
    </source>
</evidence>
<evidence type="ECO:0000256" key="5">
    <source>
        <dbReference type="HAMAP-Rule" id="MF_00265"/>
    </source>
</evidence>
<feature type="binding site" evidence="5">
    <location>
        <position position="109"/>
    </location>
    <ligand>
        <name>Mg(2+)</name>
        <dbReference type="ChEBI" id="CHEBI:18420"/>
    </ligand>
</feature>
<dbReference type="InterPro" id="IPR022907">
    <property type="entry name" value="VapC_family"/>
</dbReference>
<dbReference type="EC" id="3.1.-.-" evidence="5"/>
<keyword evidence="8" id="KW-1185">Reference proteome</keyword>
<keyword evidence="4 5" id="KW-0378">Hydrolase</keyword>
<keyword evidence="2 5" id="KW-0540">Nuclease</keyword>
<evidence type="ECO:0000256" key="4">
    <source>
        <dbReference type="ARBA" id="ARBA00022801"/>
    </source>
</evidence>
<organism evidence="7 8">
    <name type="scientific">Kiritimatiella glycovorans</name>
    <dbReference type="NCBI Taxonomy" id="1307763"/>
    <lineage>
        <taxon>Bacteria</taxon>
        <taxon>Pseudomonadati</taxon>
        <taxon>Kiritimatiellota</taxon>
        <taxon>Kiritimatiellia</taxon>
        <taxon>Kiritimatiellales</taxon>
        <taxon>Kiritimatiellaceae</taxon>
        <taxon>Kiritimatiella</taxon>
    </lineage>
</organism>
<comment type="cofactor">
    <cofactor evidence="5">
        <name>Mg(2+)</name>
        <dbReference type="ChEBI" id="CHEBI:18420"/>
    </cofactor>
</comment>
<dbReference type="GO" id="GO:0045926">
    <property type="term" value="P:negative regulation of growth"/>
    <property type="evidence" value="ECO:0007669"/>
    <property type="project" value="UniProtKB-ARBA"/>
</dbReference>
<feature type="binding site" evidence="5">
    <location>
        <position position="5"/>
    </location>
    <ligand>
        <name>Mg(2+)</name>
        <dbReference type="ChEBI" id="CHEBI:18420"/>
    </ligand>
</feature>
<comment type="function">
    <text evidence="5">Toxic component of a toxin-antitoxin (TA) system. An RNase.</text>
</comment>
<evidence type="ECO:0000259" key="6">
    <source>
        <dbReference type="Pfam" id="PF01850"/>
    </source>
</evidence>
<dbReference type="OrthoDB" id="556169at2"/>
<dbReference type="GO" id="GO:0004540">
    <property type="term" value="F:RNA nuclease activity"/>
    <property type="evidence" value="ECO:0007669"/>
    <property type="project" value="InterPro"/>
</dbReference>
<dbReference type="Proteomes" id="UP000035268">
    <property type="component" value="Chromosome"/>
</dbReference>
<gene>
    <name evidence="5" type="primary">vapC</name>
    <name evidence="7" type="ORF">L21SP4_00925</name>
</gene>
<dbReference type="InterPro" id="IPR002716">
    <property type="entry name" value="PIN_dom"/>
</dbReference>
<keyword evidence="3 5" id="KW-0479">Metal-binding</keyword>
<reference evidence="7 8" key="2">
    <citation type="journal article" date="2016" name="ISME J.">
        <title>Characterization of the first cultured representative of Verrucomicrobia subdivision 5 indicates the proposal of a novel phylum.</title>
        <authorList>
            <person name="Spring S."/>
            <person name="Bunk B."/>
            <person name="Sproer C."/>
            <person name="Schumann P."/>
            <person name="Rohde M."/>
            <person name="Tindall B.J."/>
            <person name="Klenk H.P."/>
        </authorList>
    </citation>
    <scope>NUCLEOTIDE SEQUENCE [LARGE SCALE GENOMIC DNA]</scope>
    <source>
        <strain evidence="7 8">L21-Fru-AB</strain>
    </source>
</reference>
<name>A0A0G3EFK5_9BACT</name>
<dbReference type="SUPFAM" id="SSF88723">
    <property type="entry name" value="PIN domain-like"/>
    <property type="match status" value="1"/>
</dbReference>
<reference evidence="8" key="1">
    <citation type="submission" date="2015-02" db="EMBL/GenBank/DDBJ databases">
        <title>Description and complete genome sequence of the first cultured representative of the subdivision 5 of the Verrucomicrobia phylum.</title>
        <authorList>
            <person name="Spring S."/>
            <person name="Bunk B."/>
            <person name="Sproer C."/>
            <person name="Klenk H.-P."/>
        </authorList>
    </citation>
    <scope>NUCLEOTIDE SEQUENCE [LARGE SCALE GENOMIC DNA]</scope>
    <source>
        <strain evidence="8">L21-Fru-AB</strain>
    </source>
</reference>
<feature type="domain" description="PIN" evidence="6">
    <location>
        <begin position="3"/>
        <end position="135"/>
    </location>
</feature>
<dbReference type="KEGG" id="vbl:L21SP4_00925"/>
<protein>
    <recommendedName>
        <fullName evidence="5">Ribonuclease VapC</fullName>
        <shortName evidence="5">RNase VapC</shortName>
        <ecNumber evidence="5">3.1.-.-</ecNumber>
    </recommendedName>
    <alternativeName>
        <fullName evidence="5">Toxin VapC</fullName>
    </alternativeName>
</protein>
<accession>A0A0G3EFK5</accession>
<keyword evidence="5" id="KW-0800">Toxin</keyword>
<proteinExistence type="inferred from homology"/>
<evidence type="ECO:0000256" key="3">
    <source>
        <dbReference type="ARBA" id="ARBA00022723"/>
    </source>
</evidence>
<sequence>MFLIDTNILLHAVNRESADSQKTSAFLRALPKQSECWGLSWNVLYEFMRVATHPRVFSAPLTQPQAWQFISALLNCPNCMLVSETGLHAETLAECAEKTPRLGGNILHDFHTAVLMREHGITEIVTFDQDFRAFPWITIKELDT</sequence>
<evidence type="ECO:0000313" key="7">
    <source>
        <dbReference type="EMBL" id="AKJ64187.1"/>
    </source>
</evidence>
<dbReference type="STRING" id="1307763.L21SP4_00925"/>
<keyword evidence="5" id="KW-0460">Magnesium</keyword>
<evidence type="ECO:0000256" key="1">
    <source>
        <dbReference type="ARBA" id="ARBA00022649"/>
    </source>
</evidence>
<dbReference type="GO" id="GO:0000287">
    <property type="term" value="F:magnesium ion binding"/>
    <property type="evidence" value="ECO:0007669"/>
    <property type="project" value="UniProtKB-UniRule"/>
</dbReference>
<dbReference type="GO" id="GO:0090729">
    <property type="term" value="F:toxin activity"/>
    <property type="evidence" value="ECO:0007669"/>
    <property type="project" value="UniProtKB-KW"/>
</dbReference>
<dbReference type="NCBIfam" id="TIGR00028">
    <property type="entry name" value="Mtu_PIN_fam"/>
    <property type="match status" value="1"/>
</dbReference>
<dbReference type="Pfam" id="PF01850">
    <property type="entry name" value="PIN"/>
    <property type="match status" value="1"/>
</dbReference>
<dbReference type="GO" id="GO:0016788">
    <property type="term" value="F:hydrolase activity, acting on ester bonds"/>
    <property type="evidence" value="ECO:0007669"/>
    <property type="project" value="InterPro"/>
</dbReference>
<dbReference type="InterPro" id="IPR006226">
    <property type="entry name" value="Mtu_PIN"/>
</dbReference>
<dbReference type="HAMAP" id="MF_00265">
    <property type="entry name" value="VapC_Nob1"/>
    <property type="match status" value="1"/>
</dbReference>
<keyword evidence="1 5" id="KW-1277">Toxin-antitoxin system</keyword>
<evidence type="ECO:0000256" key="2">
    <source>
        <dbReference type="ARBA" id="ARBA00022722"/>
    </source>
</evidence>
<dbReference type="EMBL" id="CP010904">
    <property type="protein sequence ID" value="AKJ64187.1"/>
    <property type="molecule type" value="Genomic_DNA"/>
</dbReference>
<dbReference type="Gene3D" id="3.40.50.1010">
    <property type="entry name" value="5'-nuclease"/>
    <property type="match status" value="1"/>
</dbReference>
<dbReference type="AlphaFoldDB" id="A0A0G3EFK5"/>
<dbReference type="RefSeq" id="WP_052881542.1">
    <property type="nucleotide sequence ID" value="NZ_CP010904.1"/>
</dbReference>
<dbReference type="InterPro" id="IPR029060">
    <property type="entry name" value="PIN-like_dom_sf"/>
</dbReference>
<comment type="similarity">
    <text evidence="5">Belongs to the PINc/VapC protein family.</text>
</comment>